<dbReference type="PANTHER" id="PTHR22749">
    <property type="entry name" value="RIBOFLAVIN KINASE/FMN ADENYLYLTRANSFERASE"/>
    <property type="match status" value="1"/>
</dbReference>
<dbReference type="Pfam" id="PF06574">
    <property type="entry name" value="FAD_syn"/>
    <property type="match status" value="1"/>
</dbReference>
<name>A0A0A0DL24_9STRE</name>
<evidence type="ECO:0000256" key="6">
    <source>
        <dbReference type="ARBA" id="ARBA00022679"/>
    </source>
</evidence>
<comment type="function">
    <text evidence="1">Catalyzes the phosphorylation of riboflavin to FMN followed by the adenylation of FMN to FAD.</text>
</comment>
<dbReference type="GO" id="GO:0006747">
    <property type="term" value="P:FAD biosynthetic process"/>
    <property type="evidence" value="ECO:0007669"/>
    <property type="project" value="UniProtKB-UniRule"/>
</dbReference>
<dbReference type="STRING" id="176090.SSIN_0536"/>
<dbReference type="SMART" id="SM00904">
    <property type="entry name" value="Flavokinase"/>
    <property type="match status" value="1"/>
</dbReference>
<dbReference type="SUPFAM" id="SSF82114">
    <property type="entry name" value="Riboflavin kinase-like"/>
    <property type="match status" value="1"/>
</dbReference>
<evidence type="ECO:0000256" key="15">
    <source>
        <dbReference type="PIRNR" id="PIRNR004491"/>
    </source>
</evidence>
<keyword evidence="18" id="KW-1185">Reference proteome</keyword>
<dbReference type="FunFam" id="3.40.50.620:FF:000021">
    <property type="entry name" value="Riboflavin biosynthesis protein"/>
    <property type="match status" value="1"/>
</dbReference>
<dbReference type="NCBIfam" id="NF004158">
    <property type="entry name" value="PRK05627.1-1"/>
    <property type="match status" value="1"/>
</dbReference>
<keyword evidence="9 15" id="KW-0418">Kinase</keyword>
<proteinExistence type="inferred from homology"/>
<evidence type="ECO:0000256" key="11">
    <source>
        <dbReference type="ARBA" id="ARBA00022840"/>
    </source>
</evidence>
<evidence type="ECO:0000256" key="5">
    <source>
        <dbReference type="ARBA" id="ARBA00022643"/>
    </source>
</evidence>
<organism evidence="17 18">
    <name type="scientific">Streptococcus sinensis</name>
    <dbReference type="NCBI Taxonomy" id="176090"/>
    <lineage>
        <taxon>Bacteria</taxon>
        <taxon>Bacillati</taxon>
        <taxon>Bacillota</taxon>
        <taxon>Bacilli</taxon>
        <taxon>Lactobacillales</taxon>
        <taxon>Streptococcaceae</taxon>
        <taxon>Streptococcus</taxon>
    </lineage>
</organism>
<evidence type="ECO:0000256" key="12">
    <source>
        <dbReference type="ARBA" id="ARBA00023268"/>
    </source>
</evidence>
<dbReference type="InterPro" id="IPR014729">
    <property type="entry name" value="Rossmann-like_a/b/a_fold"/>
</dbReference>
<dbReference type="Gene3D" id="2.40.30.30">
    <property type="entry name" value="Riboflavin kinase-like"/>
    <property type="match status" value="1"/>
</dbReference>
<dbReference type="InterPro" id="IPR023465">
    <property type="entry name" value="Riboflavin_kinase_dom_sf"/>
</dbReference>
<keyword evidence="12" id="KW-0511">Multifunctional enzyme</keyword>
<dbReference type="EC" id="2.7.1.26" evidence="15"/>
<dbReference type="RefSeq" id="WP_280513201.1">
    <property type="nucleotide sequence ID" value="NZ_JPEN01000039.1"/>
</dbReference>
<evidence type="ECO:0000256" key="13">
    <source>
        <dbReference type="ARBA" id="ARBA00047880"/>
    </source>
</evidence>
<evidence type="ECO:0000256" key="1">
    <source>
        <dbReference type="ARBA" id="ARBA00002121"/>
    </source>
</evidence>
<dbReference type="SUPFAM" id="SSF52374">
    <property type="entry name" value="Nucleotidylyl transferase"/>
    <property type="match status" value="1"/>
</dbReference>
<evidence type="ECO:0000256" key="9">
    <source>
        <dbReference type="ARBA" id="ARBA00022777"/>
    </source>
</evidence>
<keyword evidence="10 15" id="KW-0274">FAD</keyword>
<dbReference type="PATRIC" id="fig|176090.4.peg.530"/>
<keyword evidence="6 15" id="KW-0808">Transferase</keyword>
<comment type="catalytic activity">
    <reaction evidence="13 15">
        <text>riboflavin + ATP = FMN + ADP + H(+)</text>
        <dbReference type="Rhea" id="RHEA:14357"/>
        <dbReference type="ChEBI" id="CHEBI:15378"/>
        <dbReference type="ChEBI" id="CHEBI:30616"/>
        <dbReference type="ChEBI" id="CHEBI:57986"/>
        <dbReference type="ChEBI" id="CHEBI:58210"/>
        <dbReference type="ChEBI" id="CHEBI:456216"/>
        <dbReference type="EC" id="2.7.1.26"/>
    </reaction>
</comment>
<evidence type="ECO:0000313" key="17">
    <source>
        <dbReference type="EMBL" id="KGM37672.1"/>
    </source>
</evidence>
<dbReference type="InterPro" id="IPR015865">
    <property type="entry name" value="Riboflavin_kinase_bac/euk"/>
</dbReference>
<dbReference type="InterPro" id="IPR015864">
    <property type="entry name" value="FAD_synthase"/>
</dbReference>
<keyword evidence="4 15" id="KW-0285">Flavoprotein</keyword>
<dbReference type="AlphaFoldDB" id="A0A0A0DL24"/>
<evidence type="ECO:0000256" key="8">
    <source>
        <dbReference type="ARBA" id="ARBA00022741"/>
    </source>
</evidence>
<evidence type="ECO:0000313" key="18">
    <source>
        <dbReference type="Proteomes" id="UP000030019"/>
    </source>
</evidence>
<evidence type="ECO:0000256" key="4">
    <source>
        <dbReference type="ARBA" id="ARBA00022630"/>
    </source>
</evidence>
<keyword evidence="5 15" id="KW-0288">FMN</keyword>
<evidence type="ECO:0000256" key="2">
    <source>
        <dbReference type="ARBA" id="ARBA00004726"/>
    </source>
</evidence>
<dbReference type="CDD" id="cd02064">
    <property type="entry name" value="FAD_synthetase_N"/>
    <property type="match status" value="1"/>
</dbReference>
<dbReference type="GO" id="GO:0008531">
    <property type="term" value="F:riboflavin kinase activity"/>
    <property type="evidence" value="ECO:0007669"/>
    <property type="project" value="UniProtKB-UniRule"/>
</dbReference>
<accession>A0A0A0DL24</accession>
<dbReference type="InterPro" id="IPR002606">
    <property type="entry name" value="Riboflavin_kinase_bac"/>
</dbReference>
<protein>
    <recommendedName>
        <fullName evidence="15">Riboflavin biosynthesis protein</fullName>
    </recommendedName>
    <domain>
        <recommendedName>
            <fullName evidence="15">Riboflavin kinase</fullName>
            <ecNumber evidence="15">2.7.1.26</ecNumber>
        </recommendedName>
        <alternativeName>
            <fullName evidence="15">Flavokinase</fullName>
        </alternativeName>
    </domain>
    <domain>
        <recommendedName>
            <fullName evidence="15">FMN adenylyltransferase</fullName>
            <ecNumber evidence="15">2.7.7.2</ecNumber>
        </recommendedName>
        <alternativeName>
            <fullName evidence="15">FAD pyrophosphorylase</fullName>
        </alternativeName>
        <alternativeName>
            <fullName evidence="15">FAD synthase</fullName>
        </alternativeName>
    </domain>
</protein>
<evidence type="ECO:0000259" key="16">
    <source>
        <dbReference type="SMART" id="SM00904"/>
    </source>
</evidence>
<dbReference type="Proteomes" id="UP000030019">
    <property type="component" value="Unassembled WGS sequence"/>
</dbReference>
<evidence type="ECO:0000256" key="14">
    <source>
        <dbReference type="ARBA" id="ARBA00049494"/>
    </source>
</evidence>
<sequence>MKTIKIKNEKDIIQKEDTVLVLGYFDGLHKGHQTLFKQAQRIAAEQGLKIAVLTFPESPKLAFVRYQPELMLHLNHPEERAAHLENLGVDYLYLIDFTSHFSKNTAQEFFDKYVSALKAKAVVAGFDYHFGSDKRKADELADYFDGQVFIISSVNQENEKISSTRIRQAVQSGDVSKAHQLLGYPLSTRGIVVHGNARGRTIGYPTANLAPLDRVILPADGVYIVEVEHNGKLYRGMASVGKNVTFEGDELRFEVNIFGFSEEIYGDTIRIIWLDKIREMVKFDSIETLVAQLQSDEQVAKSWTAYRNS</sequence>
<dbReference type="PIRSF" id="PIRSF004491">
    <property type="entry name" value="FAD_Synth"/>
    <property type="match status" value="1"/>
</dbReference>
<evidence type="ECO:0000256" key="10">
    <source>
        <dbReference type="ARBA" id="ARBA00022827"/>
    </source>
</evidence>
<comment type="similarity">
    <text evidence="15">Belongs to the ribF family.</text>
</comment>
<evidence type="ECO:0000256" key="3">
    <source>
        <dbReference type="ARBA" id="ARBA00005201"/>
    </source>
</evidence>
<keyword evidence="11 15" id="KW-0067">ATP-binding</keyword>
<dbReference type="GO" id="GO:0003919">
    <property type="term" value="F:FMN adenylyltransferase activity"/>
    <property type="evidence" value="ECO:0007669"/>
    <property type="project" value="UniProtKB-UniRule"/>
</dbReference>
<comment type="pathway">
    <text evidence="3 15">Cofactor biosynthesis; FMN biosynthesis; FMN from riboflavin (ATP route): step 1/1.</text>
</comment>
<comment type="pathway">
    <text evidence="2 15">Cofactor biosynthesis; FAD biosynthesis; FAD from FMN: step 1/1.</text>
</comment>
<evidence type="ECO:0000256" key="7">
    <source>
        <dbReference type="ARBA" id="ARBA00022695"/>
    </source>
</evidence>
<dbReference type="Gene3D" id="3.40.50.620">
    <property type="entry name" value="HUPs"/>
    <property type="match status" value="1"/>
</dbReference>
<feature type="domain" description="Riboflavin kinase" evidence="16">
    <location>
        <begin position="181"/>
        <end position="305"/>
    </location>
</feature>
<dbReference type="eggNOG" id="COG0196">
    <property type="taxonomic scope" value="Bacteria"/>
</dbReference>
<gene>
    <name evidence="17" type="ORF">SSIN_0536</name>
</gene>
<dbReference type="NCBIfam" id="TIGR00083">
    <property type="entry name" value="ribF"/>
    <property type="match status" value="1"/>
</dbReference>
<dbReference type="GO" id="GO:0009398">
    <property type="term" value="P:FMN biosynthetic process"/>
    <property type="evidence" value="ECO:0007669"/>
    <property type="project" value="UniProtKB-UniRule"/>
</dbReference>
<dbReference type="NCBIfam" id="TIGR00125">
    <property type="entry name" value="cyt_tran_rel"/>
    <property type="match status" value="1"/>
</dbReference>
<dbReference type="UniPathway" id="UPA00276">
    <property type="reaction ID" value="UER00406"/>
</dbReference>
<reference evidence="17 18" key="1">
    <citation type="submission" date="2014-06" db="EMBL/GenBank/DDBJ databases">
        <authorList>
            <person name="Teng J.L."/>
            <person name="Huang Y."/>
            <person name="Tse H."/>
            <person name="Lau S.K."/>
            <person name="Woo P.C."/>
        </authorList>
    </citation>
    <scope>NUCLEOTIDE SEQUENCE [LARGE SCALE GENOMIC DNA]</scope>
    <source>
        <strain evidence="17 18">HKU4</strain>
    </source>
</reference>
<dbReference type="InterPro" id="IPR004821">
    <property type="entry name" value="Cyt_trans-like"/>
</dbReference>
<dbReference type="GO" id="GO:0005524">
    <property type="term" value="F:ATP binding"/>
    <property type="evidence" value="ECO:0007669"/>
    <property type="project" value="UniProtKB-UniRule"/>
</dbReference>
<comment type="catalytic activity">
    <reaction evidence="14 15">
        <text>FMN + ATP + H(+) = FAD + diphosphate</text>
        <dbReference type="Rhea" id="RHEA:17237"/>
        <dbReference type="ChEBI" id="CHEBI:15378"/>
        <dbReference type="ChEBI" id="CHEBI:30616"/>
        <dbReference type="ChEBI" id="CHEBI:33019"/>
        <dbReference type="ChEBI" id="CHEBI:57692"/>
        <dbReference type="ChEBI" id="CHEBI:58210"/>
        <dbReference type="EC" id="2.7.7.2"/>
    </reaction>
</comment>
<dbReference type="EMBL" id="JPEN01000039">
    <property type="protein sequence ID" value="KGM37672.1"/>
    <property type="molecule type" value="Genomic_DNA"/>
</dbReference>
<comment type="caution">
    <text evidence="17">The sequence shown here is derived from an EMBL/GenBank/DDBJ whole genome shotgun (WGS) entry which is preliminary data.</text>
</comment>
<dbReference type="FunFam" id="2.40.30.30:FF:000003">
    <property type="entry name" value="Riboflavin biosynthesis protein"/>
    <property type="match status" value="1"/>
</dbReference>
<dbReference type="GO" id="GO:0009231">
    <property type="term" value="P:riboflavin biosynthetic process"/>
    <property type="evidence" value="ECO:0007669"/>
    <property type="project" value="InterPro"/>
</dbReference>
<keyword evidence="7 15" id="KW-0548">Nucleotidyltransferase</keyword>
<dbReference type="PANTHER" id="PTHR22749:SF6">
    <property type="entry name" value="RIBOFLAVIN KINASE"/>
    <property type="match status" value="1"/>
</dbReference>
<dbReference type="UniPathway" id="UPA00277">
    <property type="reaction ID" value="UER00407"/>
</dbReference>
<dbReference type="Pfam" id="PF01687">
    <property type="entry name" value="Flavokinase"/>
    <property type="match status" value="1"/>
</dbReference>
<keyword evidence="8 15" id="KW-0547">Nucleotide-binding</keyword>
<dbReference type="InterPro" id="IPR023468">
    <property type="entry name" value="Riboflavin_kinase"/>
</dbReference>
<dbReference type="EC" id="2.7.7.2" evidence="15"/>